<dbReference type="CDD" id="cd22332">
    <property type="entry name" value="HsdR_N"/>
    <property type="match status" value="1"/>
</dbReference>
<organism evidence="13 14">
    <name type="scientific">candidate division WOR-1 bacterium RIFOXYB2_FULL_37_13</name>
    <dbReference type="NCBI Taxonomy" id="1802579"/>
    <lineage>
        <taxon>Bacteria</taxon>
        <taxon>Bacillati</taxon>
        <taxon>Saganbacteria</taxon>
    </lineage>
</organism>
<evidence type="ECO:0000256" key="10">
    <source>
        <dbReference type="ARBA" id="ARBA00023125"/>
    </source>
</evidence>
<evidence type="ECO:0000256" key="11">
    <source>
        <dbReference type="RuleBase" id="RU364115"/>
    </source>
</evidence>
<dbReference type="GO" id="GO:0005524">
    <property type="term" value="F:ATP binding"/>
    <property type="evidence" value="ECO:0007669"/>
    <property type="project" value="UniProtKB-KW"/>
</dbReference>
<dbReference type="Pfam" id="PF22679">
    <property type="entry name" value="T1R_D3-like"/>
    <property type="match status" value="1"/>
</dbReference>
<comment type="caution">
    <text evidence="13">The sequence shown here is derived from an EMBL/GenBank/DDBJ whole genome shotgun (WGS) entry which is preliminary data.</text>
</comment>
<dbReference type="GO" id="GO:0009307">
    <property type="term" value="P:DNA restriction-modification system"/>
    <property type="evidence" value="ECO:0007669"/>
    <property type="project" value="UniProtKB-KW"/>
</dbReference>
<keyword evidence="8 11" id="KW-0378">Hydrolase</keyword>
<keyword evidence="4" id="KW-0540">Nuclease</keyword>
<dbReference type="InterPro" id="IPR004473">
    <property type="entry name" value="Restrct_endonuc_typeI_HsdR"/>
</dbReference>
<proteinExistence type="inferred from homology"/>
<comment type="function">
    <text evidence="11">Subunit R is required for both nuclease and ATPase activities, but not for modification.</text>
</comment>
<evidence type="ECO:0000256" key="7">
    <source>
        <dbReference type="ARBA" id="ARBA00022759"/>
    </source>
</evidence>
<dbReference type="CDD" id="cd18030">
    <property type="entry name" value="DEXHc_RE_I_HsdR"/>
    <property type="match status" value="1"/>
</dbReference>
<dbReference type="STRING" id="1802579.A2310_05145"/>
<dbReference type="PROSITE" id="PS51192">
    <property type="entry name" value="HELICASE_ATP_BIND_1"/>
    <property type="match status" value="1"/>
</dbReference>
<dbReference type="Proteomes" id="UP000178417">
    <property type="component" value="Unassembled WGS sequence"/>
</dbReference>
<evidence type="ECO:0000313" key="14">
    <source>
        <dbReference type="Proteomes" id="UP000178417"/>
    </source>
</evidence>
<keyword evidence="6 11" id="KW-0680">Restriction system</keyword>
<comment type="catalytic activity">
    <reaction evidence="1 11">
        <text>Endonucleolytic cleavage of DNA to give random double-stranded fragments with terminal 5'-phosphates, ATP is simultaneously hydrolyzed.</text>
        <dbReference type="EC" id="3.1.21.3"/>
    </reaction>
</comment>
<evidence type="ECO:0000259" key="12">
    <source>
        <dbReference type="PROSITE" id="PS51192"/>
    </source>
</evidence>
<dbReference type="GO" id="GO:0003677">
    <property type="term" value="F:DNA binding"/>
    <property type="evidence" value="ECO:0007669"/>
    <property type="project" value="UniProtKB-KW"/>
</dbReference>
<reference evidence="13 14" key="1">
    <citation type="journal article" date="2016" name="Nat. Commun.">
        <title>Thousands of microbial genomes shed light on interconnected biogeochemical processes in an aquifer system.</title>
        <authorList>
            <person name="Anantharaman K."/>
            <person name="Brown C.T."/>
            <person name="Hug L.A."/>
            <person name="Sharon I."/>
            <person name="Castelle C.J."/>
            <person name="Probst A.J."/>
            <person name="Thomas B.C."/>
            <person name="Singh A."/>
            <person name="Wilkins M.J."/>
            <person name="Karaoz U."/>
            <person name="Brodie E.L."/>
            <person name="Williams K.H."/>
            <person name="Hubbard S.S."/>
            <person name="Banfield J.F."/>
        </authorList>
    </citation>
    <scope>NUCLEOTIDE SEQUENCE [LARGE SCALE GENOMIC DNA]</scope>
</reference>
<dbReference type="PANTHER" id="PTHR30195:SF15">
    <property type="entry name" value="TYPE I RESTRICTION ENZYME HINDI ENDONUCLEASE SUBUNIT"/>
    <property type="match status" value="1"/>
</dbReference>
<dbReference type="EC" id="3.1.21.3" evidence="11"/>
<evidence type="ECO:0000313" key="13">
    <source>
        <dbReference type="EMBL" id="OGC24104.1"/>
    </source>
</evidence>
<evidence type="ECO:0000256" key="4">
    <source>
        <dbReference type="ARBA" id="ARBA00022722"/>
    </source>
</evidence>
<sequence>MKPTESQSVQKRIIEYAKQIGWVYVPREESDSRRDSGIFYKNRPYYNDLILEKLYEFNPWLPADFVPSEFFPRIEGNKDALSFLRGQSTAYDQKEKRERNIKVIDFTNPNNNIFEVTDEFSFSNSRYSNRQDIVFLINGIPVMSIECKNLTTSEGIDKALDQIRRYHRESPELLAIEQAYLASEGMRLEYGVTWNTVRRNIFTWKGDKVGDLENKIKTFFDIKHILNVIQKYMMFIEKDEKLTKIILREHQACAVEAVVARALCDDKTRGLIWHTQGSGKTFTMIKTAELLFKSDEADKPTVVMMLDRNELEDQMEKNLRSTGLQNVRRAETINDLVEILKTDYRGIVVTMIHKFRGLPANLNMRRNIFVLIDEAHRTTGGDLGTFVMAAMPNATFIGYTGTPIDKTQYGRGTFKTFGVADAKGYLHKYNISESIEDGTTLPLYYSLAPNEMLVPKEMLEREFLNLAQEHGVTDIEELNAVLERAVNTRNFLKGQGRIEKVGKFVAEHFKKYIEPMDYKAFLVAVDREACALYKKELDKYLPAEWSEVVYSGNNNDSELLKEFTHKEDKEKEIRRDFIKFGSNPKILIVTEKLLTGYDAPILYCMYLDKPMRDHVLLQTIARVNRPYENEEMKMVKPHGFVLDFVGIFDKLEKALSFDSDEVNAVVKDLSLLKERFAQKLTKDSQEYFDLLLGPFDDRLAGALIEYFRDEGKRKIFFKLYNEIEMLYEIISPDAFLRPYIDSYTTLSNMYQVIRNAYSKQPQVDREFQKKTSALVQEHIQSSPIKLGSELYKIDSEGIEIIKDKNQPDEIKIINLVKSIQRLADEKSNDPVLISVKERAESIMDAYARRQTTTQDALKQLIALAENEAKRNQEQEQEGISSIAWFIRDVLIAENIVDIHAVKDLESIINEYPEFRKSDKLTRDLRNGIYNRLESLGISIADQKKITDKIVETLMRTSS</sequence>
<protein>
    <recommendedName>
        <fullName evidence="11">Type I restriction enzyme endonuclease subunit</fullName>
        <shortName evidence="11">R protein</shortName>
        <ecNumber evidence="11">3.1.21.3</ecNumber>
    </recommendedName>
</protein>
<dbReference type="Pfam" id="PF18766">
    <property type="entry name" value="SWI2_SNF2"/>
    <property type="match status" value="1"/>
</dbReference>
<dbReference type="Gene3D" id="3.40.50.300">
    <property type="entry name" value="P-loop containing nucleotide triphosphate hydrolases"/>
    <property type="match status" value="2"/>
</dbReference>
<comment type="subunit">
    <text evidence="3 11">The type I restriction/modification system is composed of three polypeptides R, M and S.</text>
</comment>
<evidence type="ECO:0000256" key="6">
    <source>
        <dbReference type="ARBA" id="ARBA00022747"/>
    </source>
</evidence>
<feature type="domain" description="Helicase ATP-binding" evidence="12">
    <location>
        <begin position="261"/>
        <end position="421"/>
    </location>
</feature>
<dbReference type="CDD" id="cd18800">
    <property type="entry name" value="SF2_C_EcoR124I-like"/>
    <property type="match status" value="1"/>
</dbReference>
<evidence type="ECO:0000256" key="1">
    <source>
        <dbReference type="ARBA" id="ARBA00000851"/>
    </source>
</evidence>
<dbReference type="Pfam" id="PF04313">
    <property type="entry name" value="HSDR_N"/>
    <property type="match status" value="1"/>
</dbReference>
<dbReference type="GO" id="GO:0009035">
    <property type="term" value="F:type I site-specific deoxyribonuclease activity"/>
    <property type="evidence" value="ECO:0007669"/>
    <property type="project" value="UniProtKB-EC"/>
</dbReference>
<accession>A0A1F4SUJ7</accession>
<dbReference type="InterPro" id="IPR040980">
    <property type="entry name" value="SWI2_SNF2"/>
</dbReference>
<dbReference type="InterPro" id="IPR014001">
    <property type="entry name" value="Helicase_ATP-bd"/>
</dbReference>
<keyword evidence="5 11" id="KW-0547">Nucleotide-binding</keyword>
<evidence type="ECO:0000256" key="5">
    <source>
        <dbReference type="ARBA" id="ARBA00022741"/>
    </source>
</evidence>
<dbReference type="Gene3D" id="3.90.1570.50">
    <property type="match status" value="1"/>
</dbReference>
<name>A0A1F4SUJ7_UNCSA</name>
<keyword evidence="10 11" id="KW-0238">DNA-binding</keyword>
<evidence type="ECO:0000256" key="9">
    <source>
        <dbReference type="ARBA" id="ARBA00022840"/>
    </source>
</evidence>
<keyword evidence="7 13" id="KW-0255">Endonuclease</keyword>
<comment type="similarity">
    <text evidence="2 11">Belongs to the HsdR family.</text>
</comment>
<dbReference type="PANTHER" id="PTHR30195">
    <property type="entry name" value="TYPE I SITE-SPECIFIC DEOXYRIBONUCLEASE PROTEIN SUBUNIT M AND R"/>
    <property type="match status" value="1"/>
</dbReference>
<dbReference type="InterPro" id="IPR007409">
    <property type="entry name" value="Restrct_endonuc_type1_HsdR_N"/>
</dbReference>
<dbReference type="InterPro" id="IPR027417">
    <property type="entry name" value="P-loop_NTPase"/>
</dbReference>
<dbReference type="AlphaFoldDB" id="A0A1F4SUJ7"/>
<dbReference type="InterPro" id="IPR055180">
    <property type="entry name" value="HsdR_RecA-like_helicase_dom_2"/>
</dbReference>
<evidence type="ECO:0000256" key="8">
    <source>
        <dbReference type="ARBA" id="ARBA00022801"/>
    </source>
</evidence>
<evidence type="ECO:0000256" key="2">
    <source>
        <dbReference type="ARBA" id="ARBA00008598"/>
    </source>
</evidence>
<dbReference type="InterPro" id="IPR051268">
    <property type="entry name" value="Type-I_R_enzyme_R_subunit"/>
</dbReference>
<keyword evidence="9 11" id="KW-0067">ATP-binding</keyword>
<dbReference type="EMBL" id="MEUB01000012">
    <property type="protein sequence ID" value="OGC24104.1"/>
    <property type="molecule type" value="Genomic_DNA"/>
</dbReference>
<dbReference type="SUPFAM" id="SSF52540">
    <property type="entry name" value="P-loop containing nucleoside triphosphate hydrolases"/>
    <property type="match status" value="1"/>
</dbReference>
<gene>
    <name evidence="13" type="ORF">A2310_05145</name>
</gene>
<evidence type="ECO:0000256" key="3">
    <source>
        <dbReference type="ARBA" id="ARBA00011296"/>
    </source>
</evidence>
<dbReference type="SMART" id="SM00487">
    <property type="entry name" value="DEXDc"/>
    <property type="match status" value="1"/>
</dbReference>
<dbReference type="NCBIfam" id="TIGR00348">
    <property type="entry name" value="hsdR"/>
    <property type="match status" value="1"/>
</dbReference>